<dbReference type="OrthoDB" id="7451095at2"/>
<organism evidence="1 2">
    <name type="scientific">Enhydrobacter aerosaccus</name>
    <dbReference type="NCBI Taxonomy" id="225324"/>
    <lineage>
        <taxon>Bacteria</taxon>
        <taxon>Pseudomonadati</taxon>
        <taxon>Pseudomonadota</taxon>
        <taxon>Alphaproteobacteria</taxon>
        <taxon>Hyphomicrobiales</taxon>
        <taxon>Enhydrobacter</taxon>
    </lineage>
</organism>
<dbReference type="SUPFAM" id="SSF54427">
    <property type="entry name" value="NTF2-like"/>
    <property type="match status" value="1"/>
</dbReference>
<dbReference type="STRING" id="225324.SAMN02745126_02859"/>
<evidence type="ECO:0000313" key="2">
    <source>
        <dbReference type="Proteomes" id="UP000190092"/>
    </source>
</evidence>
<gene>
    <name evidence="1" type="ORF">SAMN02745126_02859</name>
</gene>
<reference evidence="2" key="1">
    <citation type="submission" date="2017-02" db="EMBL/GenBank/DDBJ databases">
        <authorList>
            <person name="Varghese N."/>
            <person name="Submissions S."/>
        </authorList>
    </citation>
    <scope>NUCLEOTIDE SEQUENCE [LARGE SCALE GENOMIC DNA]</scope>
    <source>
        <strain evidence="2">ATCC 27094</strain>
    </source>
</reference>
<evidence type="ECO:0000313" key="1">
    <source>
        <dbReference type="EMBL" id="SJZ91656.1"/>
    </source>
</evidence>
<accession>A0A1T4PKA7</accession>
<dbReference type="Proteomes" id="UP000190092">
    <property type="component" value="Unassembled WGS sequence"/>
</dbReference>
<dbReference type="Pfam" id="PF12893">
    <property type="entry name" value="Lumazine_bd_2"/>
    <property type="match status" value="1"/>
</dbReference>
<name>A0A1T4PKA7_9HYPH</name>
<dbReference type="InterPro" id="IPR032710">
    <property type="entry name" value="NTF2-like_dom_sf"/>
</dbReference>
<protein>
    <submittedName>
        <fullName evidence="1">Putative lumazine-binding</fullName>
    </submittedName>
</protein>
<sequence length="127" mass="14354">MNEIQTIATAINGYFDLMYEADDSRFPDVFHEASLIHGLREGKLTAWSASEFRDVMRNRPSPASLKSPRDQEILSIEHTLPDLASAKVRVRIGQIGFLDHLTYHRVDGKWLVTSKAFHVAQIFPTGS</sequence>
<dbReference type="RefSeq" id="WP_085934502.1">
    <property type="nucleotide sequence ID" value="NZ_FUWJ01000002.1"/>
</dbReference>
<dbReference type="InterPro" id="IPR039437">
    <property type="entry name" value="FrzH/put_lumazine-bd"/>
</dbReference>
<keyword evidence="2" id="KW-1185">Reference proteome</keyword>
<dbReference type="Gene3D" id="3.10.450.50">
    <property type="match status" value="1"/>
</dbReference>
<dbReference type="EMBL" id="FUWJ01000002">
    <property type="protein sequence ID" value="SJZ91656.1"/>
    <property type="molecule type" value="Genomic_DNA"/>
</dbReference>
<dbReference type="AlphaFoldDB" id="A0A1T4PKA7"/>
<proteinExistence type="predicted"/>